<accession>A0A378KTM5</accession>
<name>A0A378KTM5_9GAMM</name>
<sequence>MPTIKEISSAVESVNQIIPDLLKWYQVIPTADTHKIVSMLQGQLEMICGIPNLSQYQQRVANLPYLCGLPAALNLLKQEGIAFCTRVREFPAIHPQSVFELAFQLLKDLCDLNSVIGLATKRNIDQLLVNSHILLHEETGHLWERLTADIFTQSHFDTIIALCESGVDNALIREQFSTYVNTVVTSNIGSASSSDISPVDTSSSSVSLPSELARKLCLFSNGTMPETLDLLKQIKHLSRSFPIAETSDSYEKTLQYCNTMMKSWVFHNPEEIAQKYLIDVMNEDSLYRDKLSGLSARQVLTRTLLIITSEIWIKNSKRDTSAREDYNKLIDLIANTQHIVPVSECAKLHYEPIESYPIDFQL</sequence>
<keyword evidence="3" id="KW-1185">Reference proteome</keyword>
<evidence type="ECO:0000313" key="4">
    <source>
        <dbReference type="Proteomes" id="UP000254230"/>
    </source>
</evidence>
<organism evidence="2 4">
    <name type="scientific">Legionella quateirensis</name>
    <dbReference type="NCBI Taxonomy" id="45072"/>
    <lineage>
        <taxon>Bacteria</taxon>
        <taxon>Pseudomonadati</taxon>
        <taxon>Pseudomonadota</taxon>
        <taxon>Gammaproteobacteria</taxon>
        <taxon>Legionellales</taxon>
        <taxon>Legionellaceae</taxon>
        <taxon>Legionella</taxon>
    </lineage>
</organism>
<dbReference type="EMBL" id="UGOW01000001">
    <property type="protein sequence ID" value="STY16837.1"/>
    <property type="molecule type" value="Genomic_DNA"/>
</dbReference>
<gene>
    <name evidence="1" type="ORF">Lqua_2812</name>
    <name evidence="2" type="ORF">NCTC12376_00630</name>
</gene>
<dbReference type="RefSeq" id="WP_058474945.1">
    <property type="nucleotide sequence ID" value="NZ_CAAAIL010000019.1"/>
</dbReference>
<proteinExistence type="predicted"/>
<dbReference type="EMBL" id="LNYR01000041">
    <property type="protein sequence ID" value="KTD44645.1"/>
    <property type="molecule type" value="Genomic_DNA"/>
</dbReference>
<reference evidence="2 4" key="2">
    <citation type="submission" date="2018-06" db="EMBL/GenBank/DDBJ databases">
        <authorList>
            <consortium name="Pathogen Informatics"/>
            <person name="Doyle S."/>
        </authorList>
    </citation>
    <scope>NUCLEOTIDE SEQUENCE [LARGE SCALE GENOMIC DNA]</scope>
    <source>
        <strain evidence="2 4">NCTC12376</strain>
    </source>
</reference>
<dbReference type="Proteomes" id="UP000254230">
    <property type="component" value="Unassembled WGS sequence"/>
</dbReference>
<dbReference type="AlphaFoldDB" id="A0A378KTM5"/>
<protein>
    <submittedName>
        <fullName evidence="2">Uncharacterized protein</fullName>
    </submittedName>
</protein>
<evidence type="ECO:0000313" key="3">
    <source>
        <dbReference type="Proteomes" id="UP000054639"/>
    </source>
</evidence>
<evidence type="ECO:0000313" key="1">
    <source>
        <dbReference type="EMBL" id="KTD44645.1"/>
    </source>
</evidence>
<evidence type="ECO:0000313" key="2">
    <source>
        <dbReference type="EMBL" id="STY16837.1"/>
    </source>
</evidence>
<reference evidence="1 3" key="1">
    <citation type="submission" date="2015-11" db="EMBL/GenBank/DDBJ databases">
        <title>Genomic analysis of 38 Legionella species identifies large and diverse effector repertoires.</title>
        <authorList>
            <person name="Burstein D."/>
            <person name="Amaro F."/>
            <person name="Zusman T."/>
            <person name="Lifshitz Z."/>
            <person name="Cohen O."/>
            <person name="Gilbert J.A."/>
            <person name="Pupko T."/>
            <person name="Shuman H.A."/>
            <person name="Segal G."/>
        </authorList>
    </citation>
    <scope>NUCLEOTIDE SEQUENCE [LARGE SCALE GENOMIC DNA]</scope>
    <source>
        <strain evidence="1 3">ATCC 49507</strain>
    </source>
</reference>
<dbReference type="Proteomes" id="UP000054639">
    <property type="component" value="Unassembled WGS sequence"/>
</dbReference>